<protein>
    <submittedName>
        <fullName evidence="6">ABC transporter ATP-binding protein</fullName>
    </submittedName>
</protein>
<name>A0A2I1I5W9_9ACTO</name>
<dbReference type="InterPro" id="IPR003439">
    <property type="entry name" value="ABC_transporter-like_ATP-bd"/>
</dbReference>
<dbReference type="InterPro" id="IPR003593">
    <property type="entry name" value="AAA+_ATPase"/>
</dbReference>
<comment type="caution">
    <text evidence="6">The sequence shown here is derived from an EMBL/GenBank/DDBJ whole genome shotgun (WGS) entry which is preliminary data.</text>
</comment>
<dbReference type="GO" id="GO:0005524">
    <property type="term" value="F:ATP binding"/>
    <property type="evidence" value="ECO:0007669"/>
    <property type="project" value="UniProtKB-KW"/>
</dbReference>
<dbReference type="EMBL" id="PKKJ01000003">
    <property type="protein sequence ID" value="PKY66491.1"/>
    <property type="molecule type" value="Genomic_DNA"/>
</dbReference>
<dbReference type="InterPro" id="IPR027417">
    <property type="entry name" value="P-loop_NTPase"/>
</dbReference>
<dbReference type="AlphaFoldDB" id="A0A2I1I5W9"/>
<evidence type="ECO:0000256" key="2">
    <source>
        <dbReference type="ARBA" id="ARBA00022448"/>
    </source>
</evidence>
<evidence type="ECO:0000256" key="4">
    <source>
        <dbReference type="ARBA" id="ARBA00022840"/>
    </source>
</evidence>
<organism evidence="6 7">
    <name type="scientific">Schaalia turicensis</name>
    <dbReference type="NCBI Taxonomy" id="131111"/>
    <lineage>
        <taxon>Bacteria</taxon>
        <taxon>Bacillati</taxon>
        <taxon>Actinomycetota</taxon>
        <taxon>Actinomycetes</taxon>
        <taxon>Actinomycetales</taxon>
        <taxon>Actinomycetaceae</taxon>
        <taxon>Schaalia</taxon>
    </lineage>
</organism>
<dbReference type="PROSITE" id="PS50893">
    <property type="entry name" value="ABC_TRANSPORTER_2"/>
    <property type="match status" value="1"/>
</dbReference>
<evidence type="ECO:0000313" key="6">
    <source>
        <dbReference type="EMBL" id="PKY66491.1"/>
    </source>
</evidence>
<dbReference type="CDD" id="cd03235">
    <property type="entry name" value="ABC_Metallic_Cations"/>
    <property type="match status" value="1"/>
</dbReference>
<sequence>MSRALEVSGLRVDLGGRTILEDVSLRVDEGELVGLIGPNGAGKTTLMRAIMGLIPYRGSIEASGSVIGYVPQRQDLDWNYPMSAAQLVATAFTGQRRAPRGAARLEAVYRALDAVGMYAYRNRTINETSGGQKQRILVARALVAAPRLLLLDEPFTGLDHPNQDALSRLFVDLARCGVGILMSTHDLGQAVDICHRLVMLNGTVRAEGEPCELSSPEPWMETFRVSQDSALLRSLGMVRR</sequence>
<dbReference type="OrthoDB" id="5296765at2"/>
<keyword evidence="4 6" id="KW-0067">ATP-binding</keyword>
<evidence type="ECO:0000313" key="7">
    <source>
        <dbReference type="Proteomes" id="UP000234545"/>
    </source>
</evidence>
<dbReference type="Pfam" id="PF00005">
    <property type="entry name" value="ABC_tran"/>
    <property type="match status" value="1"/>
</dbReference>
<accession>A0A2I1I5W9</accession>
<comment type="similarity">
    <text evidence="1">Belongs to the ABC transporter superfamily.</text>
</comment>
<dbReference type="Gene3D" id="3.40.50.300">
    <property type="entry name" value="P-loop containing nucleotide triphosphate hydrolases"/>
    <property type="match status" value="1"/>
</dbReference>
<dbReference type="SMART" id="SM00382">
    <property type="entry name" value="AAA"/>
    <property type="match status" value="1"/>
</dbReference>
<dbReference type="InterPro" id="IPR050153">
    <property type="entry name" value="Metal_Ion_Import_ABC"/>
</dbReference>
<feature type="domain" description="ABC transporter" evidence="5">
    <location>
        <begin position="5"/>
        <end position="226"/>
    </location>
</feature>
<keyword evidence="2" id="KW-0813">Transport</keyword>
<keyword evidence="3" id="KW-0547">Nucleotide-binding</keyword>
<reference evidence="6 7" key="1">
    <citation type="submission" date="2017-12" db="EMBL/GenBank/DDBJ databases">
        <title>Phylogenetic diversity of female urinary microbiome.</title>
        <authorList>
            <person name="Thomas-White K."/>
            <person name="Wolfe A.J."/>
        </authorList>
    </citation>
    <scope>NUCLEOTIDE SEQUENCE [LARGE SCALE GENOMIC DNA]</scope>
    <source>
        <strain evidence="6 7">UMB0250</strain>
    </source>
</reference>
<gene>
    <name evidence="6" type="ORF">CYJ25_04510</name>
</gene>
<dbReference type="Proteomes" id="UP000234545">
    <property type="component" value="Unassembled WGS sequence"/>
</dbReference>
<dbReference type="SUPFAM" id="SSF52540">
    <property type="entry name" value="P-loop containing nucleoside triphosphate hydrolases"/>
    <property type="match status" value="1"/>
</dbReference>
<evidence type="ECO:0000256" key="1">
    <source>
        <dbReference type="ARBA" id="ARBA00005417"/>
    </source>
</evidence>
<dbReference type="PANTHER" id="PTHR42734">
    <property type="entry name" value="METAL TRANSPORT SYSTEM ATP-BINDING PROTEIN TM_0124-RELATED"/>
    <property type="match status" value="1"/>
</dbReference>
<proteinExistence type="inferred from homology"/>
<dbReference type="GO" id="GO:0016887">
    <property type="term" value="F:ATP hydrolysis activity"/>
    <property type="evidence" value="ECO:0007669"/>
    <property type="project" value="InterPro"/>
</dbReference>
<evidence type="ECO:0000259" key="5">
    <source>
        <dbReference type="PROSITE" id="PS50893"/>
    </source>
</evidence>
<dbReference type="RefSeq" id="WP_101628004.1">
    <property type="nucleotide sequence ID" value="NZ_PKKJ01000003.1"/>
</dbReference>
<dbReference type="PANTHER" id="PTHR42734:SF17">
    <property type="entry name" value="METAL TRANSPORT SYSTEM ATP-BINDING PROTEIN TM_0124-RELATED"/>
    <property type="match status" value="1"/>
</dbReference>
<evidence type="ECO:0000256" key="3">
    <source>
        <dbReference type="ARBA" id="ARBA00022741"/>
    </source>
</evidence>